<keyword evidence="2" id="KW-1185">Reference proteome</keyword>
<comment type="caution">
    <text evidence="1">The sequence shown here is derived from an EMBL/GenBank/DDBJ whole genome shotgun (WGS) entry which is preliminary data.</text>
</comment>
<sequence>MPPENENGGHYSMNMIASPEANIFQDFQQFTNRFSADQWTEHLQTPIMNSRDPTIGHGVLDQIYDNSNPYPPNMGLDPSSDDTEFETSTTRREHQLSLEDELLLTLRNERSKTWREISVSFENVFGKRYRAPALQMRYIRLQKRMRLNTDEDMSALFQAHAYWLNMKWQIISEKVRQNQFQ</sequence>
<evidence type="ECO:0000313" key="1">
    <source>
        <dbReference type="EMBL" id="KAJ5274232.1"/>
    </source>
</evidence>
<name>A0ABQ8WNJ4_PENCH</name>
<gene>
    <name evidence="1" type="ORF">N7505_002777</name>
</gene>
<proteinExistence type="predicted"/>
<protein>
    <recommendedName>
        <fullName evidence="3">Myb-like domain-containing protein</fullName>
    </recommendedName>
</protein>
<reference evidence="1 2" key="1">
    <citation type="journal article" date="2023" name="IMA Fungus">
        <title>Comparative genomic study of the Penicillium genus elucidates a diverse pangenome and 15 lateral gene transfer events.</title>
        <authorList>
            <person name="Petersen C."/>
            <person name="Sorensen T."/>
            <person name="Nielsen M.R."/>
            <person name="Sondergaard T.E."/>
            <person name="Sorensen J.L."/>
            <person name="Fitzpatrick D.A."/>
            <person name="Frisvad J.C."/>
            <person name="Nielsen K.L."/>
        </authorList>
    </citation>
    <scope>NUCLEOTIDE SEQUENCE [LARGE SCALE GENOMIC DNA]</scope>
    <source>
        <strain evidence="1 2">IBT 3361</strain>
    </source>
</reference>
<dbReference type="EMBL" id="JAPVEB010000002">
    <property type="protein sequence ID" value="KAJ5274232.1"/>
    <property type="molecule type" value="Genomic_DNA"/>
</dbReference>
<accession>A0ABQ8WNJ4</accession>
<dbReference type="Proteomes" id="UP001220256">
    <property type="component" value="Unassembled WGS sequence"/>
</dbReference>
<evidence type="ECO:0008006" key="3">
    <source>
        <dbReference type="Google" id="ProtNLM"/>
    </source>
</evidence>
<organism evidence="1 2">
    <name type="scientific">Penicillium chrysogenum</name>
    <name type="common">Penicillium notatum</name>
    <dbReference type="NCBI Taxonomy" id="5076"/>
    <lineage>
        <taxon>Eukaryota</taxon>
        <taxon>Fungi</taxon>
        <taxon>Dikarya</taxon>
        <taxon>Ascomycota</taxon>
        <taxon>Pezizomycotina</taxon>
        <taxon>Eurotiomycetes</taxon>
        <taxon>Eurotiomycetidae</taxon>
        <taxon>Eurotiales</taxon>
        <taxon>Aspergillaceae</taxon>
        <taxon>Penicillium</taxon>
        <taxon>Penicillium chrysogenum species complex</taxon>
    </lineage>
</organism>
<evidence type="ECO:0000313" key="2">
    <source>
        <dbReference type="Proteomes" id="UP001220256"/>
    </source>
</evidence>